<dbReference type="GeneID" id="64626911"/>
<evidence type="ECO:0000313" key="2">
    <source>
        <dbReference type="Proteomes" id="UP000807769"/>
    </source>
</evidence>
<dbReference type="RefSeq" id="XP_041193033.1">
    <property type="nucleotide sequence ID" value="XM_041332894.1"/>
</dbReference>
<accession>A0A9P7EB97</accession>
<evidence type="ECO:0000313" key="1">
    <source>
        <dbReference type="EMBL" id="KAG1816360.1"/>
    </source>
</evidence>
<keyword evidence="2" id="KW-1185">Reference proteome</keyword>
<dbReference type="OrthoDB" id="2685635at2759"/>
<organism evidence="1 2">
    <name type="scientific">Suillus subaureus</name>
    <dbReference type="NCBI Taxonomy" id="48587"/>
    <lineage>
        <taxon>Eukaryota</taxon>
        <taxon>Fungi</taxon>
        <taxon>Dikarya</taxon>
        <taxon>Basidiomycota</taxon>
        <taxon>Agaricomycotina</taxon>
        <taxon>Agaricomycetes</taxon>
        <taxon>Agaricomycetidae</taxon>
        <taxon>Boletales</taxon>
        <taxon>Suillineae</taxon>
        <taxon>Suillaceae</taxon>
        <taxon>Suillus</taxon>
    </lineage>
</organism>
<comment type="caution">
    <text evidence="1">The sequence shown here is derived from an EMBL/GenBank/DDBJ whole genome shotgun (WGS) entry which is preliminary data.</text>
</comment>
<dbReference type="Proteomes" id="UP000807769">
    <property type="component" value="Unassembled WGS sequence"/>
</dbReference>
<name>A0A9P7EB97_9AGAM</name>
<reference evidence="1" key="1">
    <citation type="journal article" date="2020" name="New Phytol.">
        <title>Comparative genomics reveals dynamic genome evolution in host specialist ectomycorrhizal fungi.</title>
        <authorList>
            <person name="Lofgren L.A."/>
            <person name="Nguyen N.H."/>
            <person name="Vilgalys R."/>
            <person name="Ruytinx J."/>
            <person name="Liao H.L."/>
            <person name="Branco S."/>
            <person name="Kuo A."/>
            <person name="LaButti K."/>
            <person name="Lipzen A."/>
            <person name="Andreopoulos W."/>
            <person name="Pangilinan J."/>
            <person name="Riley R."/>
            <person name="Hundley H."/>
            <person name="Na H."/>
            <person name="Barry K."/>
            <person name="Grigoriev I.V."/>
            <person name="Stajich J.E."/>
            <person name="Kennedy P.G."/>
        </authorList>
    </citation>
    <scope>NUCLEOTIDE SEQUENCE</scope>
    <source>
        <strain evidence="1">MN1</strain>
    </source>
</reference>
<protein>
    <submittedName>
        <fullName evidence="1">Uncharacterized protein</fullName>
    </submittedName>
</protein>
<dbReference type="EMBL" id="JABBWG010000016">
    <property type="protein sequence ID" value="KAG1816360.1"/>
    <property type="molecule type" value="Genomic_DNA"/>
</dbReference>
<proteinExistence type="predicted"/>
<sequence length="304" mass="33934">MPTRLLQIWQRLLASGLYLGDHMFRENVQWSCIGKANRLIVKPNSDAPDDASPSPESGPDMAVLSSVIQISSGDYYLTADGGYRGASSFWPEFATVKPSCANEWPDIDPFKTNFNVVKENIKWLQDIATTDSFVLKRGLVPPYTDNFHFKSLQCGEAGFDDSEDAVDSTEDTEENSAKADLDGIFLIENWLAFNDAAKGGLEEIKKTHRVVPILAYDMKGNLIDPQQYHCALEGATVELHFTLTHWSFTARKDQPATMGVDTYTGDIVMIRIIAPPIYTPGTPSKRTVLRFFNPNELPTKKSHH</sequence>
<gene>
    <name evidence="1" type="ORF">BJ212DRAFT_1299650</name>
</gene>
<dbReference type="AlphaFoldDB" id="A0A9P7EB97"/>